<keyword evidence="1 2" id="KW-0732">Signal</keyword>
<dbReference type="Proteomes" id="UP000254924">
    <property type="component" value="Unassembled WGS sequence"/>
</dbReference>
<evidence type="ECO:0000256" key="2">
    <source>
        <dbReference type="SAM" id="SignalP"/>
    </source>
</evidence>
<feature type="signal peptide" evidence="2">
    <location>
        <begin position="1"/>
        <end position="21"/>
    </location>
</feature>
<evidence type="ECO:0000313" key="4">
    <source>
        <dbReference type="Proteomes" id="UP000254924"/>
    </source>
</evidence>
<dbReference type="OrthoDB" id="2235720at2"/>
<dbReference type="RefSeq" id="WP_115269330.1">
    <property type="nucleotide sequence ID" value="NZ_JBNPNB010000167.1"/>
</dbReference>
<dbReference type="PROSITE" id="PS51257">
    <property type="entry name" value="PROKAR_LIPOPROTEIN"/>
    <property type="match status" value="1"/>
</dbReference>
<protein>
    <submittedName>
        <fullName evidence="3">Domain of Uncharacterized Function with PDB structure</fullName>
    </submittedName>
</protein>
<dbReference type="InterPro" id="IPR037873">
    <property type="entry name" value="BamE-like"/>
</dbReference>
<accession>A0A380KAD0</accession>
<organism evidence="3 4">
    <name type="scientific">Streptococcus hyointestinalis</name>
    <dbReference type="NCBI Taxonomy" id="1337"/>
    <lineage>
        <taxon>Bacteria</taxon>
        <taxon>Bacillati</taxon>
        <taxon>Bacillota</taxon>
        <taxon>Bacilli</taxon>
        <taxon>Lactobacillales</taxon>
        <taxon>Streptococcaceae</taxon>
        <taxon>Streptococcus</taxon>
    </lineage>
</organism>
<dbReference type="EMBL" id="UHFN01000007">
    <property type="protein sequence ID" value="SUN61257.1"/>
    <property type="molecule type" value="Genomic_DNA"/>
</dbReference>
<proteinExistence type="predicted"/>
<dbReference type="GeneID" id="78356712"/>
<feature type="chain" id="PRO_5017045319" evidence="2">
    <location>
        <begin position="22"/>
        <end position="205"/>
    </location>
</feature>
<keyword evidence="4" id="KW-1185">Reference proteome</keyword>
<dbReference type="Gene3D" id="3.30.1450.10">
    <property type="match status" value="2"/>
</dbReference>
<name>A0A380KAD0_9STRE</name>
<evidence type="ECO:0000313" key="3">
    <source>
        <dbReference type="EMBL" id="SUN61257.1"/>
    </source>
</evidence>
<reference evidence="3 4" key="1">
    <citation type="submission" date="2018-06" db="EMBL/GenBank/DDBJ databases">
        <authorList>
            <consortium name="Pathogen Informatics"/>
            <person name="Doyle S."/>
        </authorList>
    </citation>
    <scope>NUCLEOTIDE SEQUENCE [LARGE SCALE GENOMIC DNA]</scope>
    <source>
        <strain evidence="3 4">NCTC12224</strain>
    </source>
</reference>
<dbReference type="AlphaFoldDB" id="A0A380KAD0"/>
<evidence type="ECO:0000256" key="1">
    <source>
        <dbReference type="ARBA" id="ARBA00022729"/>
    </source>
</evidence>
<dbReference type="InterPro" id="IPR024418">
    <property type="entry name" value="DUF3862"/>
</dbReference>
<gene>
    <name evidence="3" type="ORF">NCTC12224_01393</name>
</gene>
<dbReference type="Pfam" id="PF12978">
    <property type="entry name" value="DUF3862"/>
    <property type="match status" value="1"/>
</dbReference>
<sequence length="205" mass="22416">MKKLGQFTLLCVFGLGLVACAPQKQDKSQTNSSSLTAVSDVPAKHQDIRLTFNNITLGTKDSEFAGGTNLEQLKAMFGEPAQTFQTPAGDVTLDGYTWQFDEVTITVNLLRDSAITRSISNFSFIRYNTITKDKIDKIADNMTFQQAIDLLGQPDIYSESASSEHTKLQAVWVSGIEGADSKNTPQITLNFVNNQLTNKAIVGVN</sequence>